<evidence type="ECO:0000313" key="2">
    <source>
        <dbReference type="Proteomes" id="UP000664844"/>
    </source>
</evidence>
<dbReference type="EMBL" id="JAFLQW010000360">
    <property type="protein sequence ID" value="MBO0350121.1"/>
    <property type="molecule type" value="Genomic_DNA"/>
</dbReference>
<dbReference type="Proteomes" id="UP000664844">
    <property type="component" value="Unassembled WGS sequence"/>
</dbReference>
<reference evidence="1 2" key="1">
    <citation type="submission" date="2021-03" db="EMBL/GenBank/DDBJ databases">
        <title>Metabolic Capacity of the Antarctic Cyanobacterium Phormidium pseudopriestleyi that Sustains Oxygenic Photosynthesis in the Presence of Hydrogen Sulfide.</title>
        <authorList>
            <person name="Lumian J.E."/>
            <person name="Jungblut A.D."/>
            <person name="Dillon M.L."/>
            <person name="Hawes I."/>
            <person name="Doran P.T."/>
            <person name="Mackey T.J."/>
            <person name="Dick G.J."/>
            <person name="Grettenberger C.L."/>
            <person name="Sumner D.Y."/>
        </authorList>
    </citation>
    <scope>NUCLEOTIDE SEQUENCE [LARGE SCALE GENOMIC DNA]</scope>
    <source>
        <strain evidence="1 2">FRX01</strain>
    </source>
</reference>
<proteinExistence type="predicted"/>
<dbReference type="RefSeq" id="WP_207088616.1">
    <property type="nucleotide sequence ID" value="NZ_JAFLQW010000360.1"/>
</dbReference>
<organism evidence="1 2">
    <name type="scientific">Phormidium pseudopriestleyi FRX01</name>
    <dbReference type="NCBI Taxonomy" id="1759528"/>
    <lineage>
        <taxon>Bacteria</taxon>
        <taxon>Bacillati</taxon>
        <taxon>Cyanobacteriota</taxon>
        <taxon>Cyanophyceae</taxon>
        <taxon>Oscillatoriophycideae</taxon>
        <taxon>Oscillatoriales</taxon>
        <taxon>Oscillatoriaceae</taxon>
        <taxon>Phormidium</taxon>
    </lineage>
</organism>
<protein>
    <submittedName>
        <fullName evidence="1">Uncharacterized protein</fullName>
    </submittedName>
</protein>
<comment type="caution">
    <text evidence="1">The sequence shown here is derived from an EMBL/GenBank/DDBJ whole genome shotgun (WGS) entry which is preliminary data.</text>
</comment>
<gene>
    <name evidence="1" type="ORF">J0895_13560</name>
</gene>
<evidence type="ECO:0000313" key="1">
    <source>
        <dbReference type="EMBL" id="MBO0350121.1"/>
    </source>
</evidence>
<sequence>MIRIRDIVQQALAIGYLTVEAEDQLRDLLSAKYDLEDLNAFMTLQHASMSGRIKQQSRLIRYKTTAEDRITQASRQAG</sequence>
<name>A0ABS3FSN9_9CYAN</name>
<keyword evidence="2" id="KW-1185">Reference proteome</keyword>
<accession>A0ABS3FSN9</accession>